<evidence type="ECO:0000256" key="1">
    <source>
        <dbReference type="ARBA" id="ARBA00000274"/>
    </source>
</evidence>
<dbReference type="NCBIfam" id="TIGR00730">
    <property type="entry name" value="Rossman fold protein, TIGR00730 family"/>
    <property type="match status" value="1"/>
</dbReference>
<dbReference type="EC" id="3.2.2.4" evidence="2"/>
<dbReference type="KEGG" id="orp:MOP44_01830"/>
<dbReference type="GO" id="GO:0008714">
    <property type="term" value="F:AMP nucleosidase activity"/>
    <property type="evidence" value="ECO:0007669"/>
    <property type="project" value="UniProtKB-EC"/>
</dbReference>
<dbReference type="GO" id="GO:0009691">
    <property type="term" value="P:cytokinin biosynthetic process"/>
    <property type="evidence" value="ECO:0007669"/>
    <property type="project" value="InterPro"/>
</dbReference>
<dbReference type="SUPFAM" id="SSF102405">
    <property type="entry name" value="MCP/YpsA-like"/>
    <property type="match status" value="1"/>
</dbReference>
<proteinExistence type="predicted"/>
<organism evidence="4 5">
    <name type="scientific">Occallatibacter riparius</name>
    <dbReference type="NCBI Taxonomy" id="1002689"/>
    <lineage>
        <taxon>Bacteria</taxon>
        <taxon>Pseudomonadati</taxon>
        <taxon>Acidobacteriota</taxon>
        <taxon>Terriglobia</taxon>
        <taxon>Terriglobales</taxon>
        <taxon>Acidobacteriaceae</taxon>
        <taxon>Occallatibacter</taxon>
    </lineage>
</organism>
<comment type="catalytic activity">
    <reaction evidence="1">
        <text>AMP + H2O = D-ribose 5-phosphate + adenine</text>
        <dbReference type="Rhea" id="RHEA:20129"/>
        <dbReference type="ChEBI" id="CHEBI:15377"/>
        <dbReference type="ChEBI" id="CHEBI:16708"/>
        <dbReference type="ChEBI" id="CHEBI:78346"/>
        <dbReference type="ChEBI" id="CHEBI:456215"/>
        <dbReference type="EC" id="3.2.2.4"/>
    </reaction>
</comment>
<evidence type="ECO:0000313" key="4">
    <source>
        <dbReference type="EMBL" id="UWZ87088.1"/>
    </source>
</evidence>
<dbReference type="Pfam" id="PF03641">
    <property type="entry name" value="Lysine_decarbox"/>
    <property type="match status" value="1"/>
</dbReference>
<evidence type="ECO:0000313" key="5">
    <source>
        <dbReference type="Proteomes" id="UP001059380"/>
    </source>
</evidence>
<dbReference type="AlphaFoldDB" id="A0A9J7BWQ9"/>
<dbReference type="InterPro" id="IPR005269">
    <property type="entry name" value="LOG"/>
</dbReference>
<dbReference type="Proteomes" id="UP001059380">
    <property type="component" value="Chromosome"/>
</dbReference>
<dbReference type="InterPro" id="IPR052341">
    <property type="entry name" value="LOG_family_nucleotidases"/>
</dbReference>
<gene>
    <name evidence="4" type="ORF">MOP44_01830</name>
</gene>
<dbReference type="PANTHER" id="PTHR43393">
    <property type="entry name" value="CYTOKININ RIBOSIDE 5'-MONOPHOSPHATE PHOSPHORIBOHYDROLASE"/>
    <property type="match status" value="1"/>
</dbReference>
<dbReference type="InterPro" id="IPR031100">
    <property type="entry name" value="LOG_fam"/>
</dbReference>
<evidence type="ECO:0000256" key="3">
    <source>
        <dbReference type="ARBA" id="ARBA00031983"/>
    </source>
</evidence>
<accession>A0A9J7BWQ9</accession>
<dbReference type="RefSeq" id="WP_260796723.1">
    <property type="nucleotide sequence ID" value="NZ_CP093313.1"/>
</dbReference>
<protein>
    <recommendedName>
        <fullName evidence="3">AMP nucleosidase</fullName>
        <ecNumber evidence="2">3.2.2.4</ecNumber>
    </recommendedName>
    <alternativeName>
        <fullName evidence="3">AMP nucleosidase</fullName>
    </alternativeName>
</protein>
<name>A0A9J7BWQ9_9BACT</name>
<dbReference type="EMBL" id="CP093313">
    <property type="protein sequence ID" value="UWZ87088.1"/>
    <property type="molecule type" value="Genomic_DNA"/>
</dbReference>
<keyword evidence="5" id="KW-1185">Reference proteome</keyword>
<dbReference type="GO" id="GO:0005829">
    <property type="term" value="C:cytosol"/>
    <property type="evidence" value="ECO:0007669"/>
    <property type="project" value="TreeGrafter"/>
</dbReference>
<evidence type="ECO:0000256" key="2">
    <source>
        <dbReference type="ARBA" id="ARBA00011985"/>
    </source>
</evidence>
<dbReference type="PANTHER" id="PTHR43393:SF3">
    <property type="entry name" value="LYSINE DECARBOXYLASE-LIKE PROTEIN"/>
    <property type="match status" value="1"/>
</dbReference>
<sequence length="326" mass="36425">MSPPPLERAPLAYENPTFLNSADGRLIRILAEYTEPLARFRREQIQDTVVFFGSARFRGKEEADHALELLDKPGATKAAPSAEQPATIPDIVEGKASNLQRKRAVAAVEMARYYEDARRLAFMLTQWAKTIPSRRHRFVVTSGGGPGIMEAANRGAHEAGGKTIGLNIRLPFEQAPNPYITPSLNFEFHYFFMRKLWFAYLSKALVVFPGGFGTIDEMFEILTLTQTEKLAKKITVVVYGSDYWKRVFNIQALVDTGAISPDDVALFQFADTPEEAFECLKQGLTENYLIPEAAGSRRPEVSTDPELLPGVSIEEILPPDVARTRR</sequence>
<reference evidence="4" key="1">
    <citation type="submission" date="2021-04" db="EMBL/GenBank/DDBJ databases">
        <title>Phylogenetic analysis of Acidobacteriaceae.</title>
        <authorList>
            <person name="Qiu L."/>
            <person name="Zhang Q."/>
        </authorList>
    </citation>
    <scope>NUCLEOTIDE SEQUENCE</scope>
    <source>
        <strain evidence="4">DSM 25168</strain>
    </source>
</reference>
<dbReference type="Gene3D" id="3.40.50.450">
    <property type="match status" value="1"/>
</dbReference>